<evidence type="ECO:0000313" key="2">
    <source>
        <dbReference type="EMBL" id="EEG36859.1"/>
    </source>
</evidence>
<dbReference type="GO" id="GO:0016740">
    <property type="term" value="F:transferase activity"/>
    <property type="evidence" value="ECO:0007669"/>
    <property type="project" value="UniProtKB-KW"/>
</dbReference>
<dbReference type="RefSeq" id="WP_005346675.1">
    <property type="nucleotide sequence ID" value="NZ_ACEP01000064.1"/>
</dbReference>
<comment type="caution">
    <text evidence="2">The sequence shown here is derived from an EMBL/GenBank/DDBJ whole genome shotgun (WGS) entry which is preliminary data.</text>
</comment>
<evidence type="ECO:0000259" key="1">
    <source>
        <dbReference type="PROSITE" id="PS51094"/>
    </source>
</evidence>
<reference evidence="2 3" key="1">
    <citation type="submission" date="2009-01" db="EMBL/GenBank/DDBJ databases">
        <authorList>
            <person name="Fulton L."/>
            <person name="Clifton S."/>
            <person name="Fulton B."/>
            <person name="Xu J."/>
            <person name="Minx P."/>
            <person name="Pepin K.H."/>
            <person name="Johnson M."/>
            <person name="Bhonagiri V."/>
            <person name="Nash W.E."/>
            <person name="Mardis E.R."/>
            <person name="Wilson R.K."/>
        </authorList>
    </citation>
    <scope>NUCLEOTIDE SEQUENCE [LARGE SCALE GENOMIC DNA]</scope>
    <source>
        <strain evidence="2 3">DSM 3353</strain>
    </source>
</reference>
<dbReference type="PROSITE" id="PS00372">
    <property type="entry name" value="PTS_EIIA_TYPE_2_HIS"/>
    <property type="match status" value="1"/>
</dbReference>
<dbReference type="AlphaFoldDB" id="C0EVK4"/>
<evidence type="ECO:0000313" key="3">
    <source>
        <dbReference type="Proteomes" id="UP000003174"/>
    </source>
</evidence>
<keyword evidence="2" id="KW-0808">Transferase</keyword>
<dbReference type="InterPro" id="IPR051541">
    <property type="entry name" value="PTS_SugarTrans_NitroReg"/>
</dbReference>
<dbReference type="SUPFAM" id="SSF55804">
    <property type="entry name" value="Phoshotransferase/anion transport protein"/>
    <property type="match status" value="1"/>
</dbReference>
<dbReference type="InterPro" id="IPR016152">
    <property type="entry name" value="PTrfase/Anion_transptr"/>
</dbReference>
<dbReference type="EMBL" id="ACEP01000064">
    <property type="protein sequence ID" value="EEG36859.1"/>
    <property type="molecule type" value="Genomic_DNA"/>
</dbReference>
<dbReference type="eggNOG" id="COG1762">
    <property type="taxonomic scope" value="Bacteria"/>
</dbReference>
<dbReference type="InterPro" id="IPR002178">
    <property type="entry name" value="PTS_EIIA_type-2_dom"/>
</dbReference>
<proteinExistence type="predicted"/>
<gene>
    <name evidence="2" type="primary">fruA</name>
    <name evidence="2" type="ORF">EUBHAL_01442</name>
</gene>
<protein>
    <submittedName>
        <fullName evidence="2">PTS system fructose-specific EIIABC component</fullName>
        <ecNumber evidence="2">2.7.1.69</ecNumber>
    </submittedName>
</protein>
<dbReference type="CDD" id="cd00211">
    <property type="entry name" value="PTS_IIA_fru"/>
    <property type="match status" value="1"/>
</dbReference>
<dbReference type="EC" id="2.7.1.69" evidence="2"/>
<dbReference type="PANTHER" id="PTHR47738:SF2">
    <property type="entry name" value="PTS SYSTEM FRUCTOSE-LIKE EIIA COMPONENT"/>
    <property type="match status" value="1"/>
</dbReference>
<name>C0EVK4_9FIRM</name>
<feature type="domain" description="PTS EIIA type-2" evidence="1">
    <location>
        <begin position="5"/>
        <end position="145"/>
    </location>
</feature>
<dbReference type="Pfam" id="PF00359">
    <property type="entry name" value="PTS_EIIA_2"/>
    <property type="match status" value="1"/>
</dbReference>
<dbReference type="PANTHER" id="PTHR47738">
    <property type="entry name" value="PTS SYSTEM FRUCTOSE-LIKE EIIA COMPONENT-RELATED"/>
    <property type="match status" value="1"/>
</dbReference>
<organism evidence="2 3">
    <name type="scientific">Anaerobutyricum hallii DSM 3353</name>
    <dbReference type="NCBI Taxonomy" id="411469"/>
    <lineage>
        <taxon>Bacteria</taxon>
        <taxon>Bacillati</taxon>
        <taxon>Bacillota</taxon>
        <taxon>Clostridia</taxon>
        <taxon>Lachnospirales</taxon>
        <taxon>Lachnospiraceae</taxon>
        <taxon>Anaerobutyricum</taxon>
    </lineage>
</organism>
<dbReference type="Gene3D" id="3.40.930.10">
    <property type="entry name" value="Mannitol-specific EII, Chain A"/>
    <property type="match status" value="1"/>
</dbReference>
<dbReference type="Proteomes" id="UP000003174">
    <property type="component" value="Unassembled WGS sequence"/>
</dbReference>
<dbReference type="PROSITE" id="PS51094">
    <property type="entry name" value="PTS_EIIA_TYPE_2"/>
    <property type="match status" value="1"/>
</dbReference>
<sequence>MRITELLRKSSIALQVDVQSKEEIIDYLVDLISQSGIIPDKEEYKQGILLRESLGTTAIGDEIAIPHAQLDSIMAPGIAAITVKNGVNYDAPDGQDVKLCFIITAPKTFYWSVSWLSGTFFLKETFTRKCRRKKEKALKDIIYRKLFLKIYSI</sequence>
<reference evidence="2 3" key="2">
    <citation type="submission" date="2009-02" db="EMBL/GenBank/DDBJ databases">
        <title>Draft genome sequence of Eubacterium hallii (DSM 3353).</title>
        <authorList>
            <person name="Sudarsanam P."/>
            <person name="Ley R."/>
            <person name="Guruge J."/>
            <person name="Turnbaugh P.J."/>
            <person name="Mahowald M."/>
            <person name="Liep D."/>
            <person name="Gordon J."/>
        </authorList>
    </citation>
    <scope>NUCLEOTIDE SEQUENCE [LARGE SCALE GENOMIC DNA]</scope>
    <source>
        <strain evidence="2 3">DSM 3353</strain>
    </source>
</reference>
<accession>C0EVK4</accession>